<dbReference type="InterPro" id="IPR014729">
    <property type="entry name" value="Rossmann-like_a/b/a_fold"/>
</dbReference>
<evidence type="ECO:0000256" key="4">
    <source>
        <dbReference type="ARBA" id="ARBA00022679"/>
    </source>
</evidence>
<dbReference type="NCBIfam" id="NF000840">
    <property type="entry name" value="PRK00071.1-3"/>
    <property type="match status" value="1"/>
</dbReference>
<dbReference type="SUPFAM" id="SSF52374">
    <property type="entry name" value="Nucleotidylyl transferase"/>
    <property type="match status" value="1"/>
</dbReference>
<dbReference type="InterPro" id="IPR005248">
    <property type="entry name" value="NadD/NMNAT"/>
</dbReference>
<dbReference type="NCBIfam" id="TIGR00125">
    <property type="entry name" value="cyt_tran_rel"/>
    <property type="match status" value="1"/>
</dbReference>
<evidence type="ECO:0000256" key="6">
    <source>
        <dbReference type="ARBA" id="ARBA00022741"/>
    </source>
</evidence>
<dbReference type="Pfam" id="PF01467">
    <property type="entry name" value="CTP_transf_like"/>
    <property type="match status" value="1"/>
</dbReference>
<dbReference type="GO" id="GO:0004515">
    <property type="term" value="F:nicotinate-nucleotide adenylyltransferase activity"/>
    <property type="evidence" value="ECO:0007669"/>
    <property type="project" value="UniProtKB-EC"/>
</dbReference>
<dbReference type="CDD" id="cd02165">
    <property type="entry name" value="NMNAT"/>
    <property type="match status" value="1"/>
</dbReference>
<keyword evidence="4 10" id="KW-0808">Transferase</keyword>
<accession>A0ABS4ICR0</accession>
<feature type="domain" description="Cytidyltransferase-like" evidence="11">
    <location>
        <begin position="6"/>
        <end position="161"/>
    </location>
</feature>
<dbReference type="EMBL" id="JAGGKX010000003">
    <property type="protein sequence ID" value="MBP1968731.1"/>
    <property type="molecule type" value="Genomic_DNA"/>
</dbReference>
<dbReference type="EC" id="2.7.7.18" evidence="10"/>
<comment type="caution">
    <text evidence="12">The sequence shown here is derived from an EMBL/GenBank/DDBJ whole genome shotgun (WGS) entry which is preliminary data.</text>
</comment>
<dbReference type="PANTHER" id="PTHR39321:SF3">
    <property type="entry name" value="PHOSPHOPANTETHEINE ADENYLYLTRANSFERASE"/>
    <property type="match status" value="1"/>
</dbReference>
<name>A0ABS4ICR0_9BACI</name>
<evidence type="ECO:0000256" key="8">
    <source>
        <dbReference type="ARBA" id="ARBA00023027"/>
    </source>
</evidence>
<dbReference type="RefSeq" id="WP_209461956.1">
    <property type="nucleotide sequence ID" value="NZ_CP110224.1"/>
</dbReference>
<evidence type="ECO:0000256" key="9">
    <source>
        <dbReference type="ARBA" id="ARBA00048721"/>
    </source>
</evidence>
<evidence type="ECO:0000256" key="1">
    <source>
        <dbReference type="ARBA" id="ARBA00002324"/>
    </source>
</evidence>
<comment type="similarity">
    <text evidence="10">Belongs to the NadD family.</text>
</comment>
<dbReference type="Proteomes" id="UP001519345">
    <property type="component" value="Unassembled WGS sequence"/>
</dbReference>
<evidence type="ECO:0000259" key="11">
    <source>
        <dbReference type="Pfam" id="PF01467"/>
    </source>
</evidence>
<dbReference type="NCBIfam" id="TIGR00482">
    <property type="entry name" value="nicotinate (nicotinamide) nucleotide adenylyltransferase"/>
    <property type="match status" value="1"/>
</dbReference>
<dbReference type="Gene3D" id="3.40.50.620">
    <property type="entry name" value="HUPs"/>
    <property type="match status" value="1"/>
</dbReference>
<proteinExistence type="inferred from homology"/>
<evidence type="ECO:0000256" key="10">
    <source>
        <dbReference type="HAMAP-Rule" id="MF_00244"/>
    </source>
</evidence>
<keyword evidence="3 10" id="KW-0662">Pyridine nucleotide biosynthesis</keyword>
<reference evidence="12 13" key="1">
    <citation type="submission" date="2021-03" db="EMBL/GenBank/DDBJ databases">
        <title>Genomic Encyclopedia of Type Strains, Phase IV (KMG-IV): sequencing the most valuable type-strain genomes for metagenomic binning, comparative biology and taxonomic classification.</title>
        <authorList>
            <person name="Goeker M."/>
        </authorList>
    </citation>
    <scope>NUCLEOTIDE SEQUENCE [LARGE SCALE GENOMIC DNA]</scope>
    <source>
        <strain evidence="12 13">DSM 25609</strain>
    </source>
</reference>
<dbReference type="HAMAP" id="MF_00244">
    <property type="entry name" value="NaMN_adenylyltr"/>
    <property type="match status" value="1"/>
</dbReference>
<sequence>MKRVGILGGTFDPPHLGHLVIAEETRLALGLEEIWFIPSYTPPHKDEAKTSVEDRIGMVEQAIEANDSFKINTIEVDRLGKSYTFDTMTALRLEYPSIDFYFIIGADMVEYLPHWDRIDDLINLVKFVGAKRTGYKLKTDYPIIEVDMPIIDISSTGIRNRLANKKTVHYLIPDTVYSYIKENQLYGNK</sequence>
<evidence type="ECO:0000256" key="2">
    <source>
        <dbReference type="ARBA" id="ARBA00005019"/>
    </source>
</evidence>
<evidence type="ECO:0000256" key="5">
    <source>
        <dbReference type="ARBA" id="ARBA00022695"/>
    </source>
</evidence>
<keyword evidence="7 10" id="KW-0067">ATP-binding</keyword>
<dbReference type="PANTHER" id="PTHR39321">
    <property type="entry name" value="NICOTINATE-NUCLEOTIDE ADENYLYLTRANSFERASE-RELATED"/>
    <property type="match status" value="1"/>
</dbReference>
<evidence type="ECO:0000313" key="12">
    <source>
        <dbReference type="EMBL" id="MBP1968731.1"/>
    </source>
</evidence>
<organism evidence="12 13">
    <name type="scientific">Virgibacillus natechei</name>
    <dbReference type="NCBI Taxonomy" id="1216297"/>
    <lineage>
        <taxon>Bacteria</taxon>
        <taxon>Bacillati</taxon>
        <taxon>Bacillota</taxon>
        <taxon>Bacilli</taxon>
        <taxon>Bacillales</taxon>
        <taxon>Bacillaceae</taxon>
        <taxon>Virgibacillus</taxon>
    </lineage>
</organism>
<keyword evidence="6 10" id="KW-0547">Nucleotide-binding</keyword>
<comment type="pathway">
    <text evidence="2 10">Cofactor biosynthesis; NAD(+) biosynthesis; deamido-NAD(+) from nicotinate D-ribonucleotide: step 1/1.</text>
</comment>
<keyword evidence="5 10" id="KW-0548">Nucleotidyltransferase</keyword>
<comment type="function">
    <text evidence="1 10">Catalyzes the reversible adenylation of nicotinate mononucleotide (NaMN) to nicotinic acid adenine dinucleotide (NaAD).</text>
</comment>
<gene>
    <name evidence="10" type="primary">nadD</name>
    <name evidence="12" type="ORF">J2Z83_000825</name>
</gene>
<evidence type="ECO:0000256" key="7">
    <source>
        <dbReference type="ARBA" id="ARBA00022840"/>
    </source>
</evidence>
<evidence type="ECO:0000256" key="3">
    <source>
        <dbReference type="ARBA" id="ARBA00022642"/>
    </source>
</evidence>
<comment type="catalytic activity">
    <reaction evidence="9 10">
        <text>nicotinate beta-D-ribonucleotide + ATP + H(+) = deamido-NAD(+) + diphosphate</text>
        <dbReference type="Rhea" id="RHEA:22860"/>
        <dbReference type="ChEBI" id="CHEBI:15378"/>
        <dbReference type="ChEBI" id="CHEBI:30616"/>
        <dbReference type="ChEBI" id="CHEBI:33019"/>
        <dbReference type="ChEBI" id="CHEBI:57502"/>
        <dbReference type="ChEBI" id="CHEBI:58437"/>
        <dbReference type="EC" id="2.7.7.18"/>
    </reaction>
</comment>
<dbReference type="NCBIfam" id="NF000841">
    <property type="entry name" value="PRK00071.1-4"/>
    <property type="match status" value="1"/>
</dbReference>
<evidence type="ECO:0000313" key="13">
    <source>
        <dbReference type="Proteomes" id="UP001519345"/>
    </source>
</evidence>
<dbReference type="InterPro" id="IPR004821">
    <property type="entry name" value="Cyt_trans-like"/>
</dbReference>
<protein>
    <recommendedName>
        <fullName evidence="10">Probable nicotinate-nucleotide adenylyltransferase</fullName>
        <ecNumber evidence="10">2.7.7.18</ecNumber>
    </recommendedName>
    <alternativeName>
        <fullName evidence="10">Deamido-NAD(+) diphosphorylase</fullName>
    </alternativeName>
    <alternativeName>
        <fullName evidence="10">Deamido-NAD(+) pyrophosphorylase</fullName>
    </alternativeName>
    <alternativeName>
        <fullName evidence="10">Nicotinate mononucleotide adenylyltransferase</fullName>
        <shortName evidence="10">NaMN adenylyltransferase</shortName>
    </alternativeName>
</protein>
<keyword evidence="13" id="KW-1185">Reference proteome</keyword>
<keyword evidence="8 10" id="KW-0520">NAD</keyword>